<proteinExistence type="predicted"/>
<accession>A0ABS1FAX1</accession>
<dbReference type="SUPFAM" id="SSF51556">
    <property type="entry name" value="Metallo-dependent hydrolases"/>
    <property type="match status" value="1"/>
</dbReference>
<evidence type="ECO:0000256" key="1">
    <source>
        <dbReference type="SAM" id="MobiDB-lite"/>
    </source>
</evidence>
<comment type="caution">
    <text evidence="2">The sequence shown here is derived from an EMBL/GenBank/DDBJ whole genome shotgun (WGS) entry which is preliminary data.</text>
</comment>
<dbReference type="Proteomes" id="UP000652760">
    <property type="component" value="Unassembled WGS sequence"/>
</dbReference>
<evidence type="ECO:0000313" key="2">
    <source>
        <dbReference type="EMBL" id="MBK1840522.1"/>
    </source>
</evidence>
<gene>
    <name evidence="2" type="ORF">JHL17_24265</name>
</gene>
<dbReference type="EMBL" id="JAENHM010000064">
    <property type="protein sequence ID" value="MBK1840522.1"/>
    <property type="molecule type" value="Genomic_DNA"/>
</dbReference>
<dbReference type="PROSITE" id="PS51365">
    <property type="entry name" value="RENAL_DIPEPTIDASE_2"/>
    <property type="match status" value="1"/>
</dbReference>
<dbReference type="Gene3D" id="3.20.20.140">
    <property type="entry name" value="Metal-dependent hydrolases"/>
    <property type="match status" value="1"/>
</dbReference>
<dbReference type="InterPro" id="IPR032466">
    <property type="entry name" value="Metal_Hydrolase"/>
</dbReference>
<dbReference type="InterPro" id="IPR008257">
    <property type="entry name" value="Pept_M19"/>
</dbReference>
<sequence length="370" mass="40551">MPVRSWSPPTGGSSAARTRTIPTFRSCTTTPPRLEPRPTGSPLSDGHASMLIDALQCGHFDRAVFEELKASGYTCVTPTLGFWEDTLESLDAVGRWRDMEREMGDLFLIARTAADIRRAEETGRVAVLLGYQNSNLFQNRIAYVELFADLGVRVVQLTYNNQNELGGSCYEEKDSGLSRFGREVVREMNRVGMVVDLSHVGDKTTLDAIEWSEKPVAITHANAASLFPHKRNKSDGVLKALSRNGGVIGCVAYRNITPEAACATVEGWCEMVARTVDLAGIDHVGIGTDYSHNTTQVDINWMRKGRWTRSVQYGAGSAARPGKVPKPDWIVRAGQLSSVRDGLGRVGFGAEEAEKILGGNWLRLYQAVMG</sequence>
<evidence type="ECO:0000313" key="3">
    <source>
        <dbReference type="Proteomes" id="UP000652760"/>
    </source>
</evidence>
<feature type="compositionally biased region" description="Polar residues" evidence="1">
    <location>
        <begin position="7"/>
        <end position="27"/>
    </location>
</feature>
<dbReference type="Pfam" id="PF01244">
    <property type="entry name" value="Peptidase_M19"/>
    <property type="match status" value="1"/>
</dbReference>
<dbReference type="PANTHER" id="PTHR10443">
    <property type="entry name" value="MICROSOMAL DIPEPTIDASE"/>
    <property type="match status" value="1"/>
</dbReference>
<feature type="region of interest" description="Disordered" evidence="1">
    <location>
        <begin position="1"/>
        <end position="45"/>
    </location>
</feature>
<name>A0ABS1FAX1_9PROT</name>
<organism evidence="2 3">
    <name type="scientific">Azospirillum endophyticum</name>
    <dbReference type="NCBI Taxonomy" id="2800326"/>
    <lineage>
        <taxon>Bacteria</taxon>
        <taxon>Pseudomonadati</taxon>
        <taxon>Pseudomonadota</taxon>
        <taxon>Alphaproteobacteria</taxon>
        <taxon>Rhodospirillales</taxon>
        <taxon>Azospirillaceae</taxon>
        <taxon>Azospirillum</taxon>
    </lineage>
</organism>
<reference evidence="3" key="1">
    <citation type="submission" date="2021-01" db="EMBL/GenBank/DDBJ databases">
        <title>Genome public.</title>
        <authorList>
            <person name="Liu C."/>
            <person name="Sun Q."/>
        </authorList>
    </citation>
    <scope>NUCLEOTIDE SEQUENCE [LARGE SCALE GENOMIC DNA]</scope>
    <source>
        <strain evidence="3">YIM B02556</strain>
    </source>
</reference>
<dbReference type="PANTHER" id="PTHR10443:SF12">
    <property type="entry name" value="DIPEPTIDASE"/>
    <property type="match status" value="1"/>
</dbReference>
<protein>
    <submittedName>
        <fullName evidence="2">Dipeptidase</fullName>
    </submittedName>
</protein>
<keyword evidence="3" id="KW-1185">Reference proteome</keyword>